<dbReference type="EMBL" id="PSZP01000050">
    <property type="protein sequence ID" value="TCG10399.1"/>
    <property type="molecule type" value="Genomic_DNA"/>
</dbReference>
<dbReference type="Proteomes" id="UP000291072">
    <property type="component" value="Unassembled WGS sequence"/>
</dbReference>
<keyword evidence="1" id="KW-0732">Signal</keyword>
<evidence type="ECO:0000313" key="3">
    <source>
        <dbReference type="Proteomes" id="UP000291072"/>
    </source>
</evidence>
<reference evidence="2 3" key="1">
    <citation type="submission" date="2018-02" db="EMBL/GenBank/DDBJ databases">
        <title>Mycoplasma marinum and Mycoplasma todarodis sp. nov., moderately halophilic and psychrotolerant mycoplasmas isolated from cephalopods.</title>
        <authorList>
            <person name="Viver T."/>
        </authorList>
    </citation>
    <scope>NUCLEOTIDE SEQUENCE [LARGE SCALE GENOMIC DNA]</scope>
    <source>
        <strain evidence="2 3">5H</strain>
    </source>
</reference>
<protein>
    <submittedName>
        <fullName evidence="2">Uncharacterized protein</fullName>
    </submittedName>
</protein>
<organism evidence="2 3">
    <name type="scientific">Mycoplasma todarodis</name>
    <dbReference type="NCBI Taxonomy" id="1937191"/>
    <lineage>
        <taxon>Bacteria</taxon>
        <taxon>Bacillati</taxon>
        <taxon>Mycoplasmatota</taxon>
        <taxon>Mollicutes</taxon>
        <taxon>Mycoplasmataceae</taxon>
        <taxon>Mycoplasma</taxon>
    </lineage>
</organism>
<keyword evidence="3" id="KW-1185">Reference proteome</keyword>
<proteinExistence type="predicted"/>
<feature type="chain" id="PRO_5020849945" evidence="1">
    <location>
        <begin position="18"/>
        <end position="138"/>
    </location>
</feature>
<evidence type="ECO:0000313" key="2">
    <source>
        <dbReference type="EMBL" id="TCG10399.1"/>
    </source>
</evidence>
<gene>
    <name evidence="2" type="ORF">C4B25_04360</name>
</gene>
<feature type="signal peptide" evidence="1">
    <location>
        <begin position="1"/>
        <end position="17"/>
    </location>
</feature>
<name>A0A4R0XS50_9MOLU</name>
<sequence length="138" mass="15877">MNKVFKILLLSSPVVIASSSIATYYLITKNKVPSQERTSNETKEATHIYKPNQSGTIFPSITFDEVYDEIVMVRNIPVISDQMIAKFIKLVFMRIGTSEGKIKVEIAYDDRTNVEIKFSWVIDGEIKETKIYKMKLKF</sequence>
<dbReference type="OrthoDB" id="398246at2"/>
<dbReference type="NCBIfam" id="NF045957">
    <property type="entry name" value="MHO_1590_dom"/>
    <property type="match status" value="1"/>
</dbReference>
<accession>A0A4R0XS50</accession>
<evidence type="ECO:0000256" key="1">
    <source>
        <dbReference type="SAM" id="SignalP"/>
    </source>
</evidence>
<dbReference type="RefSeq" id="WP_131613874.1">
    <property type="nucleotide sequence ID" value="NZ_PSZP01000050.1"/>
</dbReference>
<comment type="caution">
    <text evidence="2">The sequence shown here is derived from an EMBL/GenBank/DDBJ whole genome shotgun (WGS) entry which is preliminary data.</text>
</comment>
<dbReference type="AlphaFoldDB" id="A0A4R0XS50"/>